<accession>A0AA94JE87</accession>
<dbReference type="InterPro" id="IPR021730">
    <property type="entry name" value="YdbH"/>
</dbReference>
<dbReference type="EMBL" id="PIPS01000002">
    <property type="protein sequence ID" value="RUO43566.1"/>
    <property type="molecule type" value="Genomic_DNA"/>
</dbReference>
<proteinExistence type="predicted"/>
<dbReference type="Proteomes" id="UP000286680">
    <property type="component" value="Unassembled WGS sequence"/>
</dbReference>
<dbReference type="Pfam" id="PF11739">
    <property type="entry name" value="YdbH-like"/>
    <property type="match status" value="1"/>
</dbReference>
<dbReference type="AlphaFoldDB" id="A0AA94JE87"/>
<name>A0AA94JE87_9GAMM</name>
<comment type="caution">
    <text evidence="1">The sequence shown here is derived from an EMBL/GenBank/DDBJ whole genome shotgun (WGS) entry which is preliminary data.</text>
</comment>
<reference evidence="2" key="1">
    <citation type="journal article" date="2018" name="Front. Microbiol.">
        <title>Genome-Based Analysis Reveals the Taxonomy and Diversity of the Family Idiomarinaceae.</title>
        <authorList>
            <person name="Liu Y."/>
            <person name="Lai Q."/>
            <person name="Shao Z."/>
        </authorList>
    </citation>
    <scope>NUCLEOTIDE SEQUENCE [LARGE SCALE GENOMIC DNA]</scope>
    <source>
        <strain evidence="2">SN-14</strain>
    </source>
</reference>
<dbReference type="RefSeq" id="WP_126820084.1">
    <property type="nucleotide sequence ID" value="NZ_PIPS01000002.1"/>
</dbReference>
<evidence type="ECO:0000313" key="2">
    <source>
        <dbReference type="Proteomes" id="UP000286680"/>
    </source>
</evidence>
<gene>
    <name evidence="1" type="ORF">CWE23_09550</name>
</gene>
<evidence type="ECO:0008006" key="3">
    <source>
        <dbReference type="Google" id="ProtNLM"/>
    </source>
</evidence>
<protein>
    <recommendedName>
        <fullName evidence="3">Dicarboxylate transport</fullName>
    </recommendedName>
</protein>
<sequence>MKWWRLGGRLIATRFLPAIGSVLLTLLLIVSTAAAVAYIYVNQRAAAAGINDWSIRVAELSQQRVIIDQLSLTLTQPAQAGTTSTQPPTLGALLATKLPTWLPQHITIRSLHINGPAVSAIGAITARLQWTQEQQQVTLKANLNAPEKAAIVIKRQGNSVDLSLKHDLIDSSLSYQVDTGALSAGGQLSLPAIAVDTGSLSATRPNVTLTGTLNPDTLPDSLPALLSALSAQVSLSLTEPATISVNTIATSELTANATLTIEDGIVHAYTLTSQGQLTAWPIVPEPLPAPMQQQTIERVNWQLYSRDELSVALLDHQQLFAKAHWPVTAAVKIESDADSQLQLDADLKVFPETLIIDHNGTLSAQLATEFGIFKINSPALNATINIKQPLATQADVKINIDTDSVNLTPFRDFPVKTSLHAHYANQQLNADGAITVANDLTLRHNTQVDTQQQLRSQWQADFSWPDAANAQRRWQRLIHHYAPLLELSKGKAAASATLEVDLTTQQWAAKQGELAITDVDLIYDTVALAATDLSSPFTLNPKHLQLSAATLNLGSIQQGFAIGPIQASFTADVPLQQPTQAVMVLSQHQINAFGGSVSLPEQAYRMDQQLFIPVVFEQIDLGELMRQYPSDRIDIDGKVSGTLPLVWHSNQLTVDKGYLSAVAPGGHLTVDSSALRSAVGSNPSLRTLASVLENFYYEELSSEIDYDEKGNVILGLRLKGYNPEVENGREVNLNIRLEEDLAALIKGLQLSNSVSDTIRKRIQQKVN</sequence>
<evidence type="ECO:0000313" key="1">
    <source>
        <dbReference type="EMBL" id="RUO43566.1"/>
    </source>
</evidence>
<organism evidence="1 2">
    <name type="scientific">Idiomarina aquatica</name>
    <dbReference type="NCBI Taxonomy" id="1327752"/>
    <lineage>
        <taxon>Bacteria</taxon>
        <taxon>Pseudomonadati</taxon>
        <taxon>Pseudomonadota</taxon>
        <taxon>Gammaproteobacteria</taxon>
        <taxon>Alteromonadales</taxon>
        <taxon>Idiomarinaceae</taxon>
        <taxon>Idiomarina</taxon>
    </lineage>
</organism>
<keyword evidence="2" id="KW-1185">Reference proteome</keyword>